<dbReference type="Pfam" id="PF02810">
    <property type="entry name" value="SEC-C"/>
    <property type="match status" value="2"/>
</dbReference>
<dbReference type="Pfam" id="PF17775">
    <property type="entry name" value="YchJ_M-like"/>
    <property type="match status" value="1"/>
</dbReference>
<evidence type="ECO:0000259" key="3">
    <source>
        <dbReference type="Pfam" id="PF17775"/>
    </source>
</evidence>
<comment type="caution">
    <text evidence="4">The sequence shown here is derived from an EMBL/GenBank/DDBJ whole genome shotgun (WGS) entry which is preliminary data.</text>
</comment>
<comment type="similarity">
    <text evidence="1 2">Belongs to the UPF0225 family.</text>
</comment>
<dbReference type="Proteomes" id="UP000317663">
    <property type="component" value="Unassembled WGS sequence"/>
</dbReference>
<proteinExistence type="inferred from homology"/>
<feature type="domain" description="YchJ-like middle NTF2-like" evidence="3">
    <location>
        <begin position="29"/>
        <end position="129"/>
    </location>
</feature>
<dbReference type="NCBIfam" id="NF002486">
    <property type="entry name" value="PRK01752.1"/>
    <property type="match status" value="1"/>
</dbReference>
<sequence>MSHPCPCGSGAAFEKCCQPFLLNALSAPTPSALMRSRYSAYVMKNADYLIETWHPDCQPARWRESLEEGFANTHWLGLNVITRQEVPNIDEGFVEFAARFQEQGTDAVHLVHERSRFLRVNERWYYIDGVKPQPGRNDTCPCGSGKKYKKCCGR</sequence>
<dbReference type="PANTHER" id="PTHR33747">
    <property type="entry name" value="UPF0225 PROTEIN SCO1677"/>
    <property type="match status" value="1"/>
</dbReference>
<dbReference type="Gene3D" id="3.10.450.50">
    <property type="match status" value="1"/>
</dbReference>
<organism evidence="4 5">
    <name type="scientific">Ewingella americana</name>
    <dbReference type="NCBI Taxonomy" id="41202"/>
    <lineage>
        <taxon>Bacteria</taxon>
        <taxon>Pseudomonadati</taxon>
        <taxon>Pseudomonadota</taxon>
        <taxon>Gammaproteobacteria</taxon>
        <taxon>Enterobacterales</taxon>
        <taxon>Yersiniaceae</taxon>
        <taxon>Ewingella</taxon>
    </lineage>
</organism>
<dbReference type="HAMAP" id="MF_00612">
    <property type="entry name" value="UPF0225"/>
    <property type="match status" value="1"/>
</dbReference>
<dbReference type="SUPFAM" id="SSF103642">
    <property type="entry name" value="Sec-C motif"/>
    <property type="match status" value="1"/>
</dbReference>
<dbReference type="InterPro" id="IPR048469">
    <property type="entry name" value="YchJ-like_M"/>
</dbReference>
<name>A0A502GJQ7_9GAMM</name>
<protein>
    <recommendedName>
        <fullName evidence="2">UPF0225 protein EAH77_08495</fullName>
    </recommendedName>
</protein>
<accession>A0A502GJQ7</accession>
<dbReference type="NCBIfam" id="NF002449">
    <property type="entry name" value="PRK01617.1"/>
    <property type="match status" value="1"/>
</dbReference>
<keyword evidence="5" id="KW-1185">Reference proteome</keyword>
<dbReference type="AlphaFoldDB" id="A0A502GJQ7"/>
<dbReference type="SUPFAM" id="SSF54427">
    <property type="entry name" value="NTF2-like"/>
    <property type="match status" value="1"/>
</dbReference>
<gene>
    <name evidence="4" type="ORF">EAH77_08495</name>
</gene>
<dbReference type="OrthoDB" id="21421at2"/>
<dbReference type="PANTHER" id="PTHR33747:SF1">
    <property type="entry name" value="ADENYLATE CYCLASE-ASSOCIATED CAP C-TERMINAL DOMAIN-CONTAINING PROTEIN"/>
    <property type="match status" value="1"/>
</dbReference>
<evidence type="ECO:0000256" key="1">
    <source>
        <dbReference type="ARBA" id="ARBA00010839"/>
    </source>
</evidence>
<dbReference type="InterPro" id="IPR004027">
    <property type="entry name" value="SEC_C_motif"/>
</dbReference>
<dbReference type="RefSeq" id="WP_140471662.1">
    <property type="nucleotide sequence ID" value="NZ_RCZD01000004.1"/>
</dbReference>
<evidence type="ECO:0000313" key="4">
    <source>
        <dbReference type="EMBL" id="TPG62527.1"/>
    </source>
</evidence>
<evidence type="ECO:0000313" key="5">
    <source>
        <dbReference type="Proteomes" id="UP000317663"/>
    </source>
</evidence>
<reference evidence="4 5" key="1">
    <citation type="journal article" date="2019" name="Environ. Microbiol.">
        <title>Species interactions and distinct microbial communities in high Arctic permafrost affected cryosols are associated with the CH4 and CO2 gas fluxes.</title>
        <authorList>
            <person name="Altshuler I."/>
            <person name="Hamel J."/>
            <person name="Turney S."/>
            <person name="Magnuson E."/>
            <person name="Levesque R."/>
            <person name="Greer C."/>
            <person name="Whyte L.G."/>
        </authorList>
    </citation>
    <scope>NUCLEOTIDE SEQUENCE [LARGE SCALE GENOMIC DNA]</scope>
    <source>
        <strain evidence="4 5">E4</strain>
    </source>
</reference>
<dbReference type="EMBL" id="RCZD01000004">
    <property type="protein sequence ID" value="TPG62527.1"/>
    <property type="molecule type" value="Genomic_DNA"/>
</dbReference>
<dbReference type="InterPro" id="IPR023006">
    <property type="entry name" value="YchJ-like"/>
</dbReference>
<evidence type="ECO:0000256" key="2">
    <source>
        <dbReference type="HAMAP-Rule" id="MF_00612"/>
    </source>
</evidence>
<dbReference type="InterPro" id="IPR032710">
    <property type="entry name" value="NTF2-like_dom_sf"/>
</dbReference>